<dbReference type="AlphaFoldDB" id="A0A2M8J3Y3"/>
<name>A0A2M8J3Y3_9RHOB</name>
<comment type="caution">
    <text evidence="1">The sequence shown here is derived from an EMBL/GenBank/DDBJ whole genome shotgun (WGS) entry which is preliminary data.</text>
</comment>
<sequence>MKHEKTLDAIGTVPTWHTPADARAKLSEIICGFVKTATSAPETSEEDCAVLALKVTAGLGKTATTLRAIARHGEALLARGHVLFYVPTLDLAERAHSEFLRLAPDIPSRVIRGREALRPYDKSKQMCENADLAKKIAGFVPSVTQALCRGVDADENFVESSCASECPYLAQKDVSGPHVVFLSHAYLTVRPPIDGDFPVVLRVVDEKVWPTLTRISHISVEDFMRAPPAGVEEELINALSRAKGLVVDGLQRDLPLYEHLRRDGLTTDSISRLADMERKSRKHLELSPAQNLASKKFRVSTFDSRAFLASRRRQRIFSLLSEKDVGHCNILRLAETTVDGASRQSIEIFTTEDVPRDAPMLLLDADADREITERVVPGAEVIAIESPPDADIVQIKDLTLSNTWMLDEEKGAGRRAAVLKIIKREVSRAAGAGVLVVATKAVLGALHTDASGVTPTDEAGLKQPLLGAVPRWFGPRTQGVNDFEDFAAIVVVGRLQPHIADVEASARAIFGKDLLPIASHDGGPLPALKSFHLMSDGSHPPPARCHTHPDPRVHAVIAQTRECGTLQAIARLRLVAPMRSKRVVILSSLPLPGFPVTRLVAFNQLARGLEHEPDPAGFIRMESALRALRRQPVCGTRLSAGGLASDLPRDFETDDQAKGFRRGRATNHVVALCRRVAKRNGWPLTLLALRKPGGGHSIPAVVLSSPEDALKQAERLWPDMQASCGT</sequence>
<evidence type="ECO:0000313" key="2">
    <source>
        <dbReference type="Proteomes" id="UP000231553"/>
    </source>
</evidence>
<dbReference type="SUPFAM" id="SSF52540">
    <property type="entry name" value="P-loop containing nucleoside triphosphate hydrolases"/>
    <property type="match status" value="1"/>
</dbReference>
<proteinExistence type="predicted"/>
<dbReference type="EMBL" id="PGTB01000014">
    <property type="protein sequence ID" value="PJE37485.1"/>
    <property type="molecule type" value="Genomic_DNA"/>
</dbReference>
<dbReference type="OrthoDB" id="7857683at2"/>
<gene>
    <name evidence="1" type="ORF">CVM52_06895</name>
</gene>
<dbReference type="Proteomes" id="UP000231553">
    <property type="component" value="Unassembled WGS sequence"/>
</dbReference>
<keyword evidence="2" id="KW-1185">Reference proteome</keyword>
<organism evidence="1 2">
    <name type="scientific">Pseudooceanicola lipolyticus</name>
    <dbReference type="NCBI Taxonomy" id="2029104"/>
    <lineage>
        <taxon>Bacteria</taxon>
        <taxon>Pseudomonadati</taxon>
        <taxon>Pseudomonadota</taxon>
        <taxon>Alphaproteobacteria</taxon>
        <taxon>Rhodobacterales</taxon>
        <taxon>Paracoccaceae</taxon>
        <taxon>Pseudooceanicola</taxon>
    </lineage>
</organism>
<evidence type="ECO:0000313" key="1">
    <source>
        <dbReference type="EMBL" id="PJE37485.1"/>
    </source>
</evidence>
<dbReference type="RefSeq" id="WP_100161774.1">
    <property type="nucleotide sequence ID" value="NZ_PGTB01000014.1"/>
</dbReference>
<accession>A0A2M8J3Y3</accession>
<reference evidence="1 2" key="1">
    <citation type="journal article" date="2018" name="Int. J. Syst. Evol. Microbiol.">
        <title>Pseudooceanicola lipolyticus sp. nov., a marine alphaproteobacterium, reclassification of Oceanicola flagellatus as Pseudooceanicola flagellatus comb. nov. and emended description of the genus Pseudooceanicola.</title>
        <authorList>
            <person name="Huang M.-M."/>
            <person name="Guo L.-L."/>
            <person name="Wu Y.-H."/>
            <person name="Lai Q.-L."/>
            <person name="Shao Z.-Z."/>
            <person name="Wang C.-S."/>
            <person name="Wu M."/>
            <person name="Xu X.-W."/>
        </authorList>
    </citation>
    <scope>NUCLEOTIDE SEQUENCE [LARGE SCALE GENOMIC DNA]</scope>
    <source>
        <strain evidence="1 2">157</strain>
    </source>
</reference>
<protein>
    <submittedName>
        <fullName evidence="1">Uncharacterized protein</fullName>
    </submittedName>
</protein>
<dbReference type="InterPro" id="IPR027417">
    <property type="entry name" value="P-loop_NTPase"/>
</dbReference>